<feature type="domain" description="Reverse transcriptase" evidence="1">
    <location>
        <begin position="46"/>
        <end position="277"/>
    </location>
</feature>
<gene>
    <name evidence="2" type="ORF">IPN02_14305</name>
</gene>
<evidence type="ECO:0000313" key="3">
    <source>
        <dbReference type="Proteomes" id="UP000727993"/>
    </source>
</evidence>
<dbReference type="PROSITE" id="PS50878">
    <property type="entry name" value="RT_POL"/>
    <property type="match status" value="1"/>
</dbReference>
<keyword evidence="2" id="KW-0548">Nucleotidyltransferase</keyword>
<accession>A0A936NE26</accession>
<dbReference type="GO" id="GO:0003964">
    <property type="term" value="F:RNA-directed DNA polymerase activity"/>
    <property type="evidence" value="ECO:0007669"/>
    <property type="project" value="UniProtKB-KW"/>
</dbReference>
<dbReference type="CDD" id="cd01646">
    <property type="entry name" value="RT_Bac_retron_I"/>
    <property type="match status" value="1"/>
</dbReference>
<dbReference type="Proteomes" id="UP000727993">
    <property type="component" value="Unassembled WGS sequence"/>
</dbReference>
<dbReference type="EMBL" id="JADJZA010000007">
    <property type="protein sequence ID" value="MBK9297976.1"/>
    <property type="molecule type" value="Genomic_DNA"/>
</dbReference>
<sequence length="510" mass="56249">MFPKELMNLCDFDNVLRHELRQPLEGFPQATLEHALRWDPDGAAPHLRKHLIKGLGGRGREVVMANKSDTHFRPLSRLDFLARLGFRALSTLISGPGLPALDRSWIALSQFREYPANSTGGKYVVSCDVHNFYQGVRHADVVDQIVGLTGQLEVALVLNEALQGMMRGSVGLPQFSEVSDFISELVVSVAERRLLRKGYDVVRFNDDFRFVCSSYRESLDALEEITIELARLGLSLNDNKTFIFGSAFYKNWIARPDEEWAKLAGRKDVSPLIGDSIYRSLDGMIFVDPGEWPAMAKAARAALANWSQHRAIGADDRLASRLQLDLVRRALAVLAVLPGEYADINILVELWHSEPQLSEPISSFVSAAGKENNPIGAAAVERLVGSSNSGYGSWQTMWLLKAVASVENIGGATRSFVLRALNAGTSSVASLGAVAAAQHRIIDIADVAAMFDKVDVASQPEIAASVAFLAKKDNDRRMRALRGEGYVLDQILKYNFDELQCFDFSLGRQV</sequence>
<keyword evidence="2" id="KW-0695">RNA-directed DNA polymerase</keyword>
<organism evidence="2 3">
    <name type="scientific">Candidatus Neomicrothrix subdominans</name>
    <dbReference type="NCBI Taxonomy" id="2954438"/>
    <lineage>
        <taxon>Bacteria</taxon>
        <taxon>Bacillati</taxon>
        <taxon>Actinomycetota</taxon>
        <taxon>Acidimicrobiia</taxon>
        <taxon>Acidimicrobiales</taxon>
        <taxon>Microthrixaceae</taxon>
        <taxon>Candidatus Neomicrothrix</taxon>
    </lineage>
</organism>
<dbReference type="Pfam" id="PF00078">
    <property type="entry name" value="RVT_1"/>
    <property type="match status" value="1"/>
</dbReference>
<proteinExistence type="predicted"/>
<evidence type="ECO:0000259" key="1">
    <source>
        <dbReference type="PROSITE" id="PS50878"/>
    </source>
</evidence>
<protein>
    <submittedName>
        <fullName evidence="2">RNA-directed DNA polymerase</fullName>
    </submittedName>
</protein>
<evidence type="ECO:0000313" key="2">
    <source>
        <dbReference type="EMBL" id="MBK9297976.1"/>
    </source>
</evidence>
<keyword evidence="2" id="KW-0808">Transferase</keyword>
<dbReference type="InterPro" id="IPR000477">
    <property type="entry name" value="RT_dom"/>
</dbReference>
<name>A0A936NE26_9ACTN</name>
<reference evidence="2 3" key="1">
    <citation type="submission" date="2020-10" db="EMBL/GenBank/DDBJ databases">
        <title>Connecting structure to function with the recovery of over 1000 high-quality activated sludge metagenome-assembled genomes encoding full-length rRNA genes using long-read sequencing.</title>
        <authorList>
            <person name="Singleton C.M."/>
            <person name="Petriglieri F."/>
            <person name="Kristensen J.M."/>
            <person name="Kirkegaard R.H."/>
            <person name="Michaelsen T.Y."/>
            <person name="Andersen M.H."/>
            <person name="Karst S.M."/>
            <person name="Dueholm M.S."/>
            <person name="Nielsen P.H."/>
            <person name="Albertsen M."/>
        </authorList>
    </citation>
    <scope>NUCLEOTIDE SEQUENCE [LARGE SCALE GENOMIC DNA]</scope>
    <source>
        <strain evidence="2">Lyne_18-Q3-R50-59_MAXAC.006</strain>
    </source>
</reference>
<dbReference type="AlphaFoldDB" id="A0A936NE26"/>
<comment type="caution">
    <text evidence="2">The sequence shown here is derived from an EMBL/GenBank/DDBJ whole genome shotgun (WGS) entry which is preliminary data.</text>
</comment>